<keyword evidence="2" id="KW-0689">Ribosomal protein</keyword>
<comment type="similarity">
    <text evidence="1">Belongs to the eukaryotic ribosomal protein eL34 family.</text>
</comment>
<dbReference type="EMBL" id="GIBP01009862">
    <property type="protein sequence ID" value="NDV38831.1"/>
    <property type="molecule type" value="Transcribed_RNA"/>
</dbReference>
<accession>A0A6B2LQ46</accession>
<protein>
    <recommendedName>
        <fullName evidence="6">Ribosomal protein L34e</fullName>
    </recommendedName>
</protein>
<dbReference type="InterPro" id="IPR018065">
    <property type="entry name" value="Ribosomal_eL34_CS"/>
</dbReference>
<dbReference type="Gene3D" id="6.20.340.10">
    <property type="match status" value="1"/>
</dbReference>
<dbReference type="GO" id="GO:0005840">
    <property type="term" value="C:ribosome"/>
    <property type="evidence" value="ECO:0007669"/>
    <property type="project" value="UniProtKB-KW"/>
</dbReference>
<evidence type="ECO:0008006" key="6">
    <source>
        <dbReference type="Google" id="ProtNLM"/>
    </source>
</evidence>
<evidence type="ECO:0000256" key="2">
    <source>
        <dbReference type="ARBA" id="ARBA00022980"/>
    </source>
</evidence>
<dbReference type="Gene3D" id="6.20.370.70">
    <property type="match status" value="1"/>
</dbReference>
<keyword evidence="3" id="KW-0687">Ribonucleoprotein</keyword>
<evidence type="ECO:0000256" key="1">
    <source>
        <dbReference type="ARBA" id="ARBA00009875"/>
    </source>
</evidence>
<name>A0A6B2LQ46_9EUKA</name>
<dbReference type="Pfam" id="PF01199">
    <property type="entry name" value="Ribosomal_L34e"/>
    <property type="match status" value="1"/>
</dbReference>
<dbReference type="GO" id="GO:0003735">
    <property type="term" value="F:structural constituent of ribosome"/>
    <property type="evidence" value="ECO:0007669"/>
    <property type="project" value="InterPro"/>
</dbReference>
<dbReference type="GO" id="GO:1990904">
    <property type="term" value="C:ribonucleoprotein complex"/>
    <property type="evidence" value="ECO:0007669"/>
    <property type="project" value="UniProtKB-KW"/>
</dbReference>
<organism evidence="5">
    <name type="scientific">Arcella intermedia</name>
    <dbReference type="NCBI Taxonomy" id="1963864"/>
    <lineage>
        <taxon>Eukaryota</taxon>
        <taxon>Amoebozoa</taxon>
        <taxon>Tubulinea</taxon>
        <taxon>Elardia</taxon>
        <taxon>Arcellinida</taxon>
        <taxon>Sphaerothecina</taxon>
        <taxon>Arcellidae</taxon>
        <taxon>Arcella</taxon>
    </lineage>
</organism>
<dbReference type="PANTHER" id="PTHR10759">
    <property type="entry name" value="60S RIBOSOMAL PROTEIN L34"/>
    <property type="match status" value="1"/>
</dbReference>
<evidence type="ECO:0000256" key="4">
    <source>
        <dbReference type="SAM" id="MobiDB-lite"/>
    </source>
</evidence>
<dbReference type="InterPro" id="IPR008195">
    <property type="entry name" value="Ribosomal_eL34"/>
</dbReference>
<evidence type="ECO:0000313" key="5">
    <source>
        <dbReference type="EMBL" id="NDV38831.1"/>
    </source>
</evidence>
<reference evidence="5" key="1">
    <citation type="journal article" date="2020" name="J. Eukaryot. Microbiol.">
        <title>De novo Sequencing, Assembly and Annotation of the Transcriptome for the Free-Living Testate Amoeba Arcella intermedia.</title>
        <authorList>
            <person name="Ribeiro G.M."/>
            <person name="Porfirio-Sousa A.L."/>
            <person name="Maurer-Alcala X.X."/>
            <person name="Katz L.A."/>
            <person name="Lahr D.J.G."/>
        </authorList>
    </citation>
    <scope>NUCLEOTIDE SEQUENCE</scope>
</reference>
<feature type="region of interest" description="Disordered" evidence="4">
    <location>
        <begin position="105"/>
        <end position="147"/>
    </location>
</feature>
<dbReference type="GO" id="GO:0006412">
    <property type="term" value="P:translation"/>
    <property type="evidence" value="ECO:0007669"/>
    <property type="project" value="InterPro"/>
</dbReference>
<dbReference type="InterPro" id="IPR038562">
    <property type="entry name" value="Ribosomal_eL34_C_sf"/>
</dbReference>
<proteinExistence type="inferred from homology"/>
<dbReference type="PROSITE" id="PS01145">
    <property type="entry name" value="RIBOSOMAL_L34E"/>
    <property type="match status" value="1"/>
</dbReference>
<sequence length="147" mass="16622">MVQRVTYRRKHSYNTPSNKVKVVKTPGGRYTVHYIKKIATGPRCGDCGGKIFGIAKLRPIEYSRLPKSQRSVTRTYGGSRCANCTKNRIIRAFLIEEQKIVKSVLKRQEATKEKEPKVATKGKGKDKGKEKAKDTKPAKKETKAQKK</sequence>
<dbReference type="PRINTS" id="PR01250">
    <property type="entry name" value="RIBOSOMALL34"/>
</dbReference>
<dbReference type="AlphaFoldDB" id="A0A6B2LQ46"/>
<evidence type="ECO:0000256" key="3">
    <source>
        <dbReference type="ARBA" id="ARBA00023274"/>
    </source>
</evidence>